<dbReference type="OrthoDB" id="413313at2759"/>
<dbReference type="AlphaFoldDB" id="A0A5B7I5N1"/>
<gene>
    <name evidence="2" type="ORF">E2C01_074433</name>
</gene>
<dbReference type="Proteomes" id="UP000324222">
    <property type="component" value="Unassembled WGS sequence"/>
</dbReference>
<keyword evidence="1" id="KW-1133">Transmembrane helix</keyword>
<organism evidence="2 3">
    <name type="scientific">Portunus trituberculatus</name>
    <name type="common">Swimming crab</name>
    <name type="synonym">Neptunus trituberculatus</name>
    <dbReference type="NCBI Taxonomy" id="210409"/>
    <lineage>
        <taxon>Eukaryota</taxon>
        <taxon>Metazoa</taxon>
        <taxon>Ecdysozoa</taxon>
        <taxon>Arthropoda</taxon>
        <taxon>Crustacea</taxon>
        <taxon>Multicrustacea</taxon>
        <taxon>Malacostraca</taxon>
        <taxon>Eumalacostraca</taxon>
        <taxon>Eucarida</taxon>
        <taxon>Decapoda</taxon>
        <taxon>Pleocyemata</taxon>
        <taxon>Brachyura</taxon>
        <taxon>Eubrachyura</taxon>
        <taxon>Portunoidea</taxon>
        <taxon>Portunidae</taxon>
        <taxon>Portuninae</taxon>
        <taxon>Portunus</taxon>
    </lineage>
</organism>
<dbReference type="EMBL" id="VSRR010052339">
    <property type="protein sequence ID" value="MPC79880.1"/>
    <property type="molecule type" value="Genomic_DNA"/>
</dbReference>
<feature type="transmembrane region" description="Helical" evidence="1">
    <location>
        <begin position="86"/>
        <end position="113"/>
    </location>
</feature>
<comment type="caution">
    <text evidence="2">The sequence shown here is derived from an EMBL/GenBank/DDBJ whole genome shotgun (WGS) entry which is preliminary data.</text>
</comment>
<reference evidence="2 3" key="1">
    <citation type="submission" date="2019-05" db="EMBL/GenBank/DDBJ databases">
        <title>Another draft genome of Portunus trituberculatus and its Hox gene families provides insights of decapod evolution.</title>
        <authorList>
            <person name="Jeong J.-H."/>
            <person name="Song I."/>
            <person name="Kim S."/>
            <person name="Choi T."/>
            <person name="Kim D."/>
            <person name="Ryu S."/>
            <person name="Kim W."/>
        </authorList>
    </citation>
    <scope>NUCLEOTIDE SEQUENCE [LARGE SCALE GENOMIC DNA]</scope>
    <source>
        <tissue evidence="2">Muscle</tissue>
    </source>
</reference>
<name>A0A5B7I5N1_PORTR</name>
<keyword evidence="1" id="KW-0812">Transmembrane</keyword>
<evidence type="ECO:0000313" key="2">
    <source>
        <dbReference type="EMBL" id="MPC79880.1"/>
    </source>
</evidence>
<sequence>MMERNVLSGSDDMPSPAHLACQHPNLELENPEIYKFFHHVDPILCKEEAEWVVVRGSVASITKEAKKKHGDIECAFSGEFSLLFTLSLSVTLCIVAYYHAVSLSLSLSLLSLISNR</sequence>
<accession>A0A5B7I5N1</accession>
<evidence type="ECO:0000313" key="3">
    <source>
        <dbReference type="Proteomes" id="UP000324222"/>
    </source>
</evidence>
<keyword evidence="1" id="KW-0472">Membrane</keyword>
<evidence type="ECO:0000256" key="1">
    <source>
        <dbReference type="SAM" id="Phobius"/>
    </source>
</evidence>
<keyword evidence="3" id="KW-1185">Reference proteome</keyword>
<proteinExistence type="predicted"/>
<protein>
    <submittedName>
        <fullName evidence="2">Uncharacterized protein</fullName>
    </submittedName>
</protein>